<evidence type="ECO:0000259" key="21">
    <source>
        <dbReference type="PROSITE" id="PS50885"/>
    </source>
</evidence>
<dbReference type="NCBIfam" id="TIGR02966">
    <property type="entry name" value="phoR_proteo"/>
    <property type="match status" value="1"/>
</dbReference>
<accession>A0A8A0RLJ9</accession>
<evidence type="ECO:0000256" key="7">
    <source>
        <dbReference type="ARBA" id="ARBA00022553"/>
    </source>
</evidence>
<evidence type="ECO:0000256" key="5">
    <source>
        <dbReference type="ARBA" id="ARBA00022448"/>
    </source>
</evidence>
<keyword evidence="6" id="KW-1003">Cell membrane</keyword>
<evidence type="ECO:0000256" key="15">
    <source>
        <dbReference type="ARBA" id="ARBA00023012"/>
    </source>
</evidence>
<dbReference type="Pfam" id="PF08448">
    <property type="entry name" value="PAS_4"/>
    <property type="match status" value="1"/>
</dbReference>
<reference evidence="22" key="1">
    <citation type="submission" date="2020-07" db="EMBL/GenBank/DDBJ databases">
        <title>Koleobacter methoxysyntrophicus gen. nov., sp. nov., a novel anaerobic bacterium isolated from deep subsurface oil field and proposal of Koleobacterales ord. nov. in the phylum Firmicutes.</title>
        <authorList>
            <person name="Sakamoto S."/>
            <person name="Tamaki H."/>
        </authorList>
    </citation>
    <scope>NUCLEOTIDE SEQUENCE</scope>
    <source>
        <strain evidence="22">NRmbB1</strain>
    </source>
</reference>
<dbReference type="GO" id="GO:0005524">
    <property type="term" value="F:ATP binding"/>
    <property type="evidence" value="ECO:0007669"/>
    <property type="project" value="UniProtKB-KW"/>
</dbReference>
<dbReference type="InterPro" id="IPR031967">
    <property type="entry name" value="PhoR_single_Cache-like_dom"/>
</dbReference>
<keyword evidence="23" id="KW-1185">Reference proteome</keyword>
<keyword evidence="8" id="KW-0592">Phosphate transport</keyword>
<dbReference type="PANTHER" id="PTHR45453">
    <property type="entry name" value="PHOSPHATE REGULON SENSOR PROTEIN PHOR"/>
    <property type="match status" value="1"/>
</dbReference>
<dbReference type="Gene3D" id="3.30.565.10">
    <property type="entry name" value="Histidine kinase-like ATPase, C-terminal domain"/>
    <property type="match status" value="1"/>
</dbReference>
<dbReference type="SMART" id="SM00304">
    <property type="entry name" value="HAMP"/>
    <property type="match status" value="1"/>
</dbReference>
<evidence type="ECO:0000259" key="19">
    <source>
        <dbReference type="PROSITE" id="PS50109"/>
    </source>
</evidence>
<evidence type="ECO:0000256" key="12">
    <source>
        <dbReference type="ARBA" id="ARBA00022777"/>
    </source>
</evidence>
<dbReference type="Gene3D" id="1.10.287.130">
    <property type="match status" value="1"/>
</dbReference>
<dbReference type="CDD" id="cd00130">
    <property type="entry name" value="PAS"/>
    <property type="match status" value="1"/>
</dbReference>
<evidence type="ECO:0000256" key="17">
    <source>
        <dbReference type="ARBA" id="ARBA00025207"/>
    </source>
</evidence>
<dbReference type="Pfam" id="PF00672">
    <property type="entry name" value="HAMP"/>
    <property type="match status" value="1"/>
</dbReference>
<keyword evidence="7" id="KW-0597">Phosphoprotein</keyword>
<gene>
    <name evidence="22" type="primary">resE_2</name>
    <name evidence="22" type="ORF">H0A61_00711</name>
</gene>
<dbReference type="GO" id="GO:0005886">
    <property type="term" value="C:plasma membrane"/>
    <property type="evidence" value="ECO:0007669"/>
    <property type="project" value="UniProtKB-SubCell"/>
</dbReference>
<dbReference type="EC" id="2.7.13.3" evidence="3"/>
<evidence type="ECO:0000256" key="4">
    <source>
        <dbReference type="ARBA" id="ARBA00019665"/>
    </source>
</evidence>
<keyword evidence="9 22" id="KW-0808">Transferase</keyword>
<dbReference type="GO" id="GO:0016036">
    <property type="term" value="P:cellular response to phosphate starvation"/>
    <property type="evidence" value="ECO:0007669"/>
    <property type="project" value="TreeGrafter"/>
</dbReference>
<keyword evidence="5" id="KW-0813">Transport</keyword>
<proteinExistence type="predicted"/>
<keyword evidence="13" id="KW-0067">ATP-binding</keyword>
<dbReference type="FunFam" id="1.10.287.130:FF:000008">
    <property type="entry name" value="Two-component sensor histidine kinase"/>
    <property type="match status" value="1"/>
</dbReference>
<evidence type="ECO:0000256" key="9">
    <source>
        <dbReference type="ARBA" id="ARBA00022679"/>
    </source>
</evidence>
<dbReference type="InterPro" id="IPR004358">
    <property type="entry name" value="Sig_transdc_His_kin-like_C"/>
</dbReference>
<dbReference type="Pfam" id="PF16736">
    <property type="entry name" value="sCache_like"/>
    <property type="match status" value="1"/>
</dbReference>
<dbReference type="Proteomes" id="UP000662904">
    <property type="component" value="Chromosome"/>
</dbReference>
<sequence>MQKKLIITYIIITLIGVSITGIFSIKAIENYYVKNVEDKLISNARMARDLIQQIGEDRFGRRYLEEVTSRLAVDSGARVTIIDKTGIVLSDSAKDAETMDNHKNRPEIVEALQGRIGKSTRYSKSINTNMMYIALPLYRDSGIEAVVRLSLPLGEIKRIIKGIWTVVFLAILLGTLTTFFIGIKFSKEIIRPIREMTIAVKDIAMGNYSRRIKIKTKDELKELSEAFNYMAERLNNTLQELTDKKKEIEAILTSMVDGVIAVSIDGRIILTNPSAEAMFRVEKDNIMGRHFLEIIRNYELYEFLQEVLKSGEVSFKELRILSPKERILRVHITPLKDGDKMMGAVAVMRDITEIRRLERVRRDFVANVSHELKTPLTSIKGFVETLLSGAKNDEKVSRRFLEIIDFEATRLSNMIEDLLNLSEIENSQENFKKEKVDLKEIIERLSIIFKNRLTAKNLSLDINIQDELPPLIGDRLWAEQVMINLVDNAVKYTPDSGKIRVSAKEAGDYIIVEVEDTGIGIPEEDIPRLFERFYRVDKARSRVMGGTGLGLAIVKHAVKAMDGEVSVKSQVGKGSTFTVKFKK</sequence>
<dbReference type="GO" id="GO:0004721">
    <property type="term" value="F:phosphoprotein phosphatase activity"/>
    <property type="evidence" value="ECO:0007669"/>
    <property type="project" value="TreeGrafter"/>
</dbReference>
<dbReference type="SMART" id="SM00387">
    <property type="entry name" value="HATPase_c"/>
    <property type="match status" value="1"/>
</dbReference>
<feature type="domain" description="HAMP" evidence="21">
    <location>
        <begin position="187"/>
        <end position="239"/>
    </location>
</feature>
<dbReference type="KEGG" id="kme:H0A61_00711"/>
<feature type="domain" description="PAS" evidence="20">
    <location>
        <begin position="244"/>
        <end position="306"/>
    </location>
</feature>
<dbReference type="PROSITE" id="PS50112">
    <property type="entry name" value="PAS"/>
    <property type="match status" value="1"/>
</dbReference>
<dbReference type="InterPro" id="IPR000014">
    <property type="entry name" value="PAS"/>
</dbReference>
<comment type="catalytic activity">
    <reaction evidence="1">
        <text>ATP + protein L-histidine = ADP + protein N-phospho-L-histidine.</text>
        <dbReference type="EC" id="2.7.13.3"/>
    </reaction>
</comment>
<dbReference type="SUPFAM" id="SSF55874">
    <property type="entry name" value="ATPase domain of HSP90 chaperone/DNA topoisomerase II/histidine kinase"/>
    <property type="match status" value="1"/>
</dbReference>
<evidence type="ECO:0000256" key="16">
    <source>
        <dbReference type="ARBA" id="ARBA00023136"/>
    </source>
</evidence>
<dbReference type="SMART" id="SM00388">
    <property type="entry name" value="HisKA"/>
    <property type="match status" value="1"/>
</dbReference>
<dbReference type="InterPro" id="IPR036097">
    <property type="entry name" value="HisK_dim/P_sf"/>
</dbReference>
<dbReference type="CDD" id="cd06225">
    <property type="entry name" value="HAMP"/>
    <property type="match status" value="1"/>
</dbReference>
<keyword evidence="16 18" id="KW-0472">Membrane</keyword>
<evidence type="ECO:0000313" key="22">
    <source>
        <dbReference type="EMBL" id="QSQ08389.1"/>
    </source>
</evidence>
<dbReference type="InterPro" id="IPR003660">
    <property type="entry name" value="HAMP_dom"/>
</dbReference>
<dbReference type="CDD" id="cd16922">
    <property type="entry name" value="HATPase_EvgS-ArcB-TorS-like"/>
    <property type="match status" value="1"/>
</dbReference>
<evidence type="ECO:0000256" key="13">
    <source>
        <dbReference type="ARBA" id="ARBA00022840"/>
    </source>
</evidence>
<keyword evidence="11" id="KW-0547">Nucleotide-binding</keyword>
<feature type="transmembrane region" description="Helical" evidence="18">
    <location>
        <begin position="163"/>
        <end position="183"/>
    </location>
</feature>
<evidence type="ECO:0000256" key="2">
    <source>
        <dbReference type="ARBA" id="ARBA00004236"/>
    </source>
</evidence>
<evidence type="ECO:0000256" key="18">
    <source>
        <dbReference type="SAM" id="Phobius"/>
    </source>
</evidence>
<dbReference type="InterPro" id="IPR050351">
    <property type="entry name" value="BphY/WalK/GraS-like"/>
</dbReference>
<dbReference type="SUPFAM" id="SSF47384">
    <property type="entry name" value="Homodimeric domain of signal transducing histidine kinase"/>
    <property type="match status" value="1"/>
</dbReference>
<keyword evidence="15" id="KW-0902">Two-component regulatory system</keyword>
<dbReference type="GO" id="GO:0006817">
    <property type="term" value="P:phosphate ion transport"/>
    <property type="evidence" value="ECO:0007669"/>
    <property type="project" value="UniProtKB-KW"/>
</dbReference>
<name>A0A8A0RLJ9_9FIRM</name>
<dbReference type="SMART" id="SM00091">
    <property type="entry name" value="PAS"/>
    <property type="match status" value="1"/>
</dbReference>
<evidence type="ECO:0000256" key="6">
    <source>
        <dbReference type="ARBA" id="ARBA00022475"/>
    </source>
</evidence>
<dbReference type="InterPro" id="IPR013656">
    <property type="entry name" value="PAS_4"/>
</dbReference>
<keyword evidence="10 18" id="KW-0812">Transmembrane</keyword>
<evidence type="ECO:0000256" key="11">
    <source>
        <dbReference type="ARBA" id="ARBA00022741"/>
    </source>
</evidence>
<keyword evidence="12 22" id="KW-0418">Kinase</keyword>
<dbReference type="PROSITE" id="PS50109">
    <property type="entry name" value="HIS_KIN"/>
    <property type="match status" value="1"/>
</dbReference>
<dbReference type="RefSeq" id="WP_206708602.1">
    <property type="nucleotide sequence ID" value="NZ_CP059066.1"/>
</dbReference>
<dbReference type="Gene3D" id="3.30.450.20">
    <property type="entry name" value="PAS domain"/>
    <property type="match status" value="2"/>
</dbReference>
<dbReference type="GO" id="GO:0000155">
    <property type="term" value="F:phosphorelay sensor kinase activity"/>
    <property type="evidence" value="ECO:0007669"/>
    <property type="project" value="InterPro"/>
</dbReference>
<dbReference type="PRINTS" id="PR00344">
    <property type="entry name" value="BCTRLSENSOR"/>
</dbReference>
<evidence type="ECO:0000259" key="20">
    <source>
        <dbReference type="PROSITE" id="PS50112"/>
    </source>
</evidence>
<comment type="function">
    <text evidence="17">Member of the two-component regulatory system PhoR/PhoB involved in the phosphate regulon genes expression. PhoR may function as a membrane-associated protein kinase that phosphorylates PhoB in response to environmental signals.</text>
</comment>
<dbReference type="InterPro" id="IPR035965">
    <property type="entry name" value="PAS-like_dom_sf"/>
</dbReference>
<dbReference type="EMBL" id="CP059066">
    <property type="protein sequence ID" value="QSQ08389.1"/>
    <property type="molecule type" value="Genomic_DNA"/>
</dbReference>
<feature type="domain" description="Histidine kinase" evidence="19">
    <location>
        <begin position="367"/>
        <end position="583"/>
    </location>
</feature>
<dbReference type="SUPFAM" id="SSF55785">
    <property type="entry name" value="PYP-like sensor domain (PAS domain)"/>
    <property type="match status" value="1"/>
</dbReference>
<dbReference type="Gene3D" id="1.10.8.500">
    <property type="entry name" value="HAMP domain in histidine kinase"/>
    <property type="match status" value="1"/>
</dbReference>
<dbReference type="Pfam" id="PF00512">
    <property type="entry name" value="HisKA"/>
    <property type="match status" value="1"/>
</dbReference>
<dbReference type="NCBIfam" id="TIGR00229">
    <property type="entry name" value="sensory_box"/>
    <property type="match status" value="1"/>
</dbReference>
<organism evidence="22 23">
    <name type="scientific">Koleobacter methoxysyntrophicus</name>
    <dbReference type="NCBI Taxonomy" id="2751313"/>
    <lineage>
        <taxon>Bacteria</taxon>
        <taxon>Bacillati</taxon>
        <taxon>Bacillota</taxon>
        <taxon>Clostridia</taxon>
        <taxon>Koleobacterales</taxon>
        <taxon>Koleobacteraceae</taxon>
        <taxon>Koleobacter</taxon>
    </lineage>
</organism>
<dbReference type="InterPro" id="IPR014310">
    <property type="entry name" value="Sig_transdc_His_kinase_PhoR"/>
</dbReference>
<dbReference type="InterPro" id="IPR003594">
    <property type="entry name" value="HATPase_dom"/>
</dbReference>
<dbReference type="AlphaFoldDB" id="A0A8A0RLJ9"/>
<comment type="subcellular location">
    <subcellularLocation>
        <location evidence="2">Cell membrane</location>
    </subcellularLocation>
</comment>
<evidence type="ECO:0000256" key="14">
    <source>
        <dbReference type="ARBA" id="ARBA00022989"/>
    </source>
</evidence>
<dbReference type="SUPFAM" id="SSF158472">
    <property type="entry name" value="HAMP domain-like"/>
    <property type="match status" value="1"/>
</dbReference>
<dbReference type="InterPro" id="IPR005467">
    <property type="entry name" value="His_kinase_dom"/>
</dbReference>
<evidence type="ECO:0000313" key="23">
    <source>
        <dbReference type="Proteomes" id="UP000662904"/>
    </source>
</evidence>
<dbReference type="InterPro" id="IPR003661">
    <property type="entry name" value="HisK_dim/P_dom"/>
</dbReference>
<feature type="transmembrane region" description="Helical" evidence="18">
    <location>
        <begin position="6"/>
        <end position="25"/>
    </location>
</feature>
<dbReference type="PROSITE" id="PS50885">
    <property type="entry name" value="HAMP"/>
    <property type="match status" value="1"/>
</dbReference>
<evidence type="ECO:0000256" key="1">
    <source>
        <dbReference type="ARBA" id="ARBA00000085"/>
    </source>
</evidence>
<dbReference type="CDD" id="cd00082">
    <property type="entry name" value="HisKA"/>
    <property type="match status" value="1"/>
</dbReference>
<evidence type="ECO:0000256" key="8">
    <source>
        <dbReference type="ARBA" id="ARBA00022592"/>
    </source>
</evidence>
<protein>
    <recommendedName>
        <fullName evidence="4">Phosphate regulon sensor protein PhoR</fullName>
        <ecNumber evidence="3">2.7.13.3</ecNumber>
    </recommendedName>
</protein>
<dbReference type="PANTHER" id="PTHR45453:SF1">
    <property type="entry name" value="PHOSPHATE REGULON SENSOR PROTEIN PHOR"/>
    <property type="match status" value="1"/>
</dbReference>
<dbReference type="FunFam" id="3.30.565.10:FF:000023">
    <property type="entry name" value="PAS domain-containing sensor histidine kinase"/>
    <property type="match status" value="1"/>
</dbReference>
<keyword evidence="14 18" id="KW-1133">Transmembrane helix</keyword>
<dbReference type="NCBIfam" id="NF046044">
    <property type="entry name" value="PnpS"/>
    <property type="match status" value="1"/>
</dbReference>
<dbReference type="InterPro" id="IPR036890">
    <property type="entry name" value="HATPase_C_sf"/>
</dbReference>
<evidence type="ECO:0000256" key="3">
    <source>
        <dbReference type="ARBA" id="ARBA00012438"/>
    </source>
</evidence>
<evidence type="ECO:0000256" key="10">
    <source>
        <dbReference type="ARBA" id="ARBA00022692"/>
    </source>
</evidence>
<dbReference type="Pfam" id="PF02518">
    <property type="entry name" value="HATPase_c"/>
    <property type="match status" value="1"/>
</dbReference>